<protein>
    <submittedName>
        <fullName evidence="1">Uncharacterized protein</fullName>
    </submittedName>
</protein>
<evidence type="ECO:0000313" key="2">
    <source>
        <dbReference type="Proteomes" id="UP000006001"/>
    </source>
</evidence>
<dbReference type="AlphaFoldDB" id="D0WH35"/>
<comment type="caution">
    <text evidence="1">The sequence shown here is derived from an EMBL/GenBank/DDBJ whole genome shotgun (WGS) entry which is preliminary data.</text>
</comment>
<reference evidence="1" key="1">
    <citation type="submission" date="2009-10" db="EMBL/GenBank/DDBJ databases">
        <authorList>
            <person name="Weinstock G."/>
            <person name="Sodergren E."/>
            <person name="Clifton S."/>
            <person name="Fulton L."/>
            <person name="Fulton B."/>
            <person name="Courtney L."/>
            <person name="Fronick C."/>
            <person name="Harrison M."/>
            <person name="Strong C."/>
            <person name="Farmer C."/>
            <person name="Delahaunty K."/>
            <person name="Markovic C."/>
            <person name="Hall O."/>
            <person name="Minx P."/>
            <person name="Tomlinson C."/>
            <person name="Mitreva M."/>
            <person name="Nelson J."/>
            <person name="Hou S."/>
            <person name="Wollam A."/>
            <person name="Pepin K.H."/>
            <person name="Johnson M."/>
            <person name="Bhonagiri V."/>
            <person name="Nash W.E."/>
            <person name="Warren W."/>
            <person name="Chinwalla A."/>
            <person name="Mardis E.R."/>
            <person name="Wilson R.K."/>
        </authorList>
    </citation>
    <scope>NUCLEOTIDE SEQUENCE [LARGE SCALE GENOMIC DNA]</scope>
    <source>
        <strain evidence="1">ATCC 700122</strain>
    </source>
</reference>
<gene>
    <name evidence="1" type="ORF">HMPREF0762_01300</name>
</gene>
<evidence type="ECO:0000313" key="1">
    <source>
        <dbReference type="EMBL" id="EEZ61222.1"/>
    </source>
</evidence>
<organism evidence="1 2">
    <name type="scientific">Slackia exigua (strain ATCC 700122 / DSM 15923 / CIP 105133 / JCM 11022 / KCTC 5966 / S-7)</name>
    <dbReference type="NCBI Taxonomy" id="649764"/>
    <lineage>
        <taxon>Bacteria</taxon>
        <taxon>Bacillati</taxon>
        <taxon>Actinomycetota</taxon>
        <taxon>Coriobacteriia</taxon>
        <taxon>Eggerthellales</taxon>
        <taxon>Eggerthellaceae</taxon>
        <taxon>Slackia</taxon>
    </lineage>
</organism>
<sequence length="45" mass="5122">MFGGLFSVRGGYSPFSTIEFDADDKKSLFRESRASFLLRSQRNCP</sequence>
<dbReference type="EMBL" id="ACUX02000007">
    <property type="protein sequence ID" value="EEZ61222.1"/>
    <property type="molecule type" value="Genomic_DNA"/>
</dbReference>
<accession>D0WH35</accession>
<dbReference type="Proteomes" id="UP000006001">
    <property type="component" value="Unassembled WGS sequence"/>
</dbReference>
<dbReference type="HOGENOM" id="CLU_3205362_0_0_11"/>
<proteinExistence type="predicted"/>
<name>D0WH35_SLAES</name>
<keyword evidence="2" id="KW-1185">Reference proteome</keyword>